<feature type="region of interest" description="Disordered" evidence="1">
    <location>
        <begin position="1"/>
        <end position="29"/>
    </location>
</feature>
<organism evidence="2 3">
    <name type="scientific">Brassica napus</name>
    <name type="common">Rape</name>
    <dbReference type="NCBI Taxonomy" id="3708"/>
    <lineage>
        <taxon>Eukaryota</taxon>
        <taxon>Viridiplantae</taxon>
        <taxon>Streptophyta</taxon>
        <taxon>Embryophyta</taxon>
        <taxon>Tracheophyta</taxon>
        <taxon>Spermatophyta</taxon>
        <taxon>Magnoliopsida</taxon>
        <taxon>eudicotyledons</taxon>
        <taxon>Gunneridae</taxon>
        <taxon>Pentapetalae</taxon>
        <taxon>rosids</taxon>
        <taxon>malvids</taxon>
        <taxon>Brassicales</taxon>
        <taxon>Brassicaceae</taxon>
        <taxon>Brassiceae</taxon>
        <taxon>Brassica</taxon>
    </lineage>
</organism>
<proteinExistence type="predicted"/>
<keyword evidence="3" id="KW-1185">Reference proteome</keyword>
<name>A0ABQ7ZUQ1_BRANA</name>
<dbReference type="EMBL" id="JAGKQM010000014">
    <property type="protein sequence ID" value="KAH0883996.1"/>
    <property type="molecule type" value="Genomic_DNA"/>
</dbReference>
<accession>A0ABQ7ZUQ1</accession>
<feature type="compositionally biased region" description="Basic and acidic residues" evidence="1">
    <location>
        <begin position="20"/>
        <end position="29"/>
    </location>
</feature>
<evidence type="ECO:0000256" key="1">
    <source>
        <dbReference type="SAM" id="MobiDB-lite"/>
    </source>
</evidence>
<evidence type="ECO:0000313" key="3">
    <source>
        <dbReference type="Proteomes" id="UP000824890"/>
    </source>
</evidence>
<sequence length="422" mass="46101">MVLWPSGSTERFSHTTTRGRQFDTRGKRGGTELAKKSLRGFLARWPFGVSPVTIKSSTYTVLRTSGGLAAVLNVSHTRLPEVASSILGDSGLKNPCVRWATASTERGIRFLARWPFGVSPVTIKSSTYTPPTKDSNFLKICFSGGWPRASVRRGLLSFLFFFHSSAFFSACSVLAEKTRGHGFEADFPAVVAADLSGVCAWRPWRLSSGLTAPLGLIFVLVQDEMVMFAIPSALSRTALTSSQMQWIRFAVASVSDACGFSFAGAARTEVLGLGYPSMSSPWRRLVVVLQQRWISEIYFWCLLSGFTQICRFRCGSSVSCVVCVLLAWFHSGSSSALICSVEALVVTRRRFGFGDIVASVGDDSRGYFSLRMWSEAASLTARKSSRAARCNLLFELALPAFEVLRAALNGDARGNDDEDSRS</sequence>
<comment type="caution">
    <text evidence="2">The sequence shown here is derived from an EMBL/GenBank/DDBJ whole genome shotgun (WGS) entry which is preliminary data.</text>
</comment>
<evidence type="ECO:0000313" key="2">
    <source>
        <dbReference type="EMBL" id="KAH0883996.1"/>
    </source>
</evidence>
<reference evidence="2 3" key="1">
    <citation type="submission" date="2021-05" db="EMBL/GenBank/DDBJ databases">
        <title>Genome Assembly of Synthetic Allotetraploid Brassica napus Reveals Homoeologous Exchanges between Subgenomes.</title>
        <authorList>
            <person name="Davis J.T."/>
        </authorList>
    </citation>
    <scope>NUCLEOTIDE SEQUENCE [LARGE SCALE GENOMIC DNA]</scope>
    <source>
        <strain evidence="3">cv. Da-Ae</strain>
        <tissue evidence="2">Seedling</tissue>
    </source>
</reference>
<protein>
    <submittedName>
        <fullName evidence="2">Uncharacterized protein</fullName>
    </submittedName>
</protein>
<feature type="compositionally biased region" description="Polar residues" evidence="1">
    <location>
        <begin position="1"/>
        <end position="19"/>
    </location>
</feature>
<dbReference type="Proteomes" id="UP000824890">
    <property type="component" value="Unassembled WGS sequence"/>
</dbReference>
<gene>
    <name evidence="2" type="ORF">HID58_060092</name>
</gene>